<evidence type="ECO:0000313" key="10">
    <source>
        <dbReference type="EMBL" id="KAG6493261.1"/>
    </source>
</evidence>
<dbReference type="GO" id="GO:0008270">
    <property type="term" value="F:zinc ion binding"/>
    <property type="evidence" value="ECO:0007669"/>
    <property type="project" value="UniProtKB-KW"/>
</dbReference>
<dbReference type="SMART" id="SM00355">
    <property type="entry name" value="ZnF_C2H2"/>
    <property type="match status" value="2"/>
</dbReference>
<evidence type="ECO:0000256" key="2">
    <source>
        <dbReference type="ARBA" id="ARBA00022737"/>
    </source>
</evidence>
<dbReference type="InterPro" id="IPR013087">
    <property type="entry name" value="Znf_C2H2_type"/>
</dbReference>
<gene>
    <name evidence="10" type="ORF">ZIOFF_048239</name>
</gene>
<dbReference type="Proteomes" id="UP000734854">
    <property type="component" value="Unassembled WGS sequence"/>
</dbReference>
<keyword evidence="1" id="KW-0479">Metal-binding</keyword>
<feature type="compositionally biased region" description="Low complexity" evidence="8">
    <location>
        <begin position="91"/>
        <end position="120"/>
    </location>
</feature>
<evidence type="ECO:0000256" key="4">
    <source>
        <dbReference type="ARBA" id="ARBA00022833"/>
    </source>
</evidence>
<sequence>MATGDYHSLPFVFKVPKRRRTERRPPSPLSDSWLTEDEEECILALLELSRAPRIHDDEMTPAEEERSPLSPPEVEQLSQPLSPPEVEKRSQSLPSPSLSPPKQQQELSPISLPSLSQQDKPLPPPPPAERDLHPLLPQQNQPFSPPPPADRDLPPLPPPLPTQTLSLVLCPMPLQFYRPPLLLPQPPIQRPSPLSMAPTQHSQVRYVCSECGKVFSSYQALGGHKTSHRKLPAENRAAESAAVVTGAADQNKPHTCSLCSKSFATGQALGGHMRAHYEGNKRQATAENRPMAGPSSTLTECSTAKGLRIDLNQPAMPEAEWAMEEEAGNGEISMVGGSQSQDKRILEIAQISGTSHITSVVGGQLVVAHGQREECKIFFSTRGDQLPNIVDGTNEPEDWPHESMPLQHVLGASSCVLSPYMSFHANFD</sequence>
<keyword evidence="11" id="KW-1185">Reference proteome</keyword>
<dbReference type="InterPro" id="IPR044653">
    <property type="entry name" value="AZF1/2/3-like"/>
</dbReference>
<dbReference type="GO" id="GO:0005634">
    <property type="term" value="C:nucleus"/>
    <property type="evidence" value="ECO:0007669"/>
    <property type="project" value="TreeGrafter"/>
</dbReference>
<feature type="compositionally biased region" description="Basic and acidic residues" evidence="8">
    <location>
        <begin position="53"/>
        <end position="67"/>
    </location>
</feature>
<dbReference type="FunFam" id="3.30.160.60:FF:000446">
    <property type="entry name" value="Zinc finger protein"/>
    <property type="match status" value="1"/>
</dbReference>
<protein>
    <recommendedName>
        <fullName evidence="9">C2H2-type domain-containing protein</fullName>
    </recommendedName>
</protein>
<feature type="domain" description="C2H2-type" evidence="9">
    <location>
        <begin position="254"/>
        <end position="281"/>
    </location>
</feature>
<evidence type="ECO:0000256" key="5">
    <source>
        <dbReference type="ARBA" id="ARBA00023015"/>
    </source>
</evidence>
<dbReference type="PANTHER" id="PTHR45988:SF1">
    <property type="entry name" value="ZINC FINGER PROTEIN AZF2"/>
    <property type="match status" value="1"/>
</dbReference>
<proteinExistence type="predicted"/>
<organism evidence="10 11">
    <name type="scientific">Zingiber officinale</name>
    <name type="common">Ginger</name>
    <name type="synonym">Amomum zingiber</name>
    <dbReference type="NCBI Taxonomy" id="94328"/>
    <lineage>
        <taxon>Eukaryota</taxon>
        <taxon>Viridiplantae</taxon>
        <taxon>Streptophyta</taxon>
        <taxon>Embryophyta</taxon>
        <taxon>Tracheophyta</taxon>
        <taxon>Spermatophyta</taxon>
        <taxon>Magnoliopsida</taxon>
        <taxon>Liliopsida</taxon>
        <taxon>Zingiberales</taxon>
        <taxon>Zingiberaceae</taxon>
        <taxon>Zingiber</taxon>
    </lineage>
</organism>
<feature type="region of interest" description="Disordered" evidence="8">
    <location>
        <begin position="1"/>
        <end position="160"/>
    </location>
</feature>
<dbReference type="GO" id="GO:0000976">
    <property type="term" value="F:transcription cis-regulatory region binding"/>
    <property type="evidence" value="ECO:0007669"/>
    <property type="project" value="TreeGrafter"/>
</dbReference>
<reference evidence="10 11" key="1">
    <citation type="submission" date="2020-08" db="EMBL/GenBank/DDBJ databases">
        <title>Plant Genome Project.</title>
        <authorList>
            <person name="Zhang R.-G."/>
        </authorList>
    </citation>
    <scope>NUCLEOTIDE SEQUENCE [LARGE SCALE GENOMIC DNA]</scope>
    <source>
        <tissue evidence="10">Rhizome</tissue>
    </source>
</reference>
<keyword evidence="2" id="KW-0677">Repeat</keyword>
<evidence type="ECO:0000256" key="7">
    <source>
        <dbReference type="PROSITE-ProRule" id="PRU00042"/>
    </source>
</evidence>
<evidence type="ECO:0000256" key="8">
    <source>
        <dbReference type="SAM" id="MobiDB-lite"/>
    </source>
</evidence>
<keyword evidence="5" id="KW-0805">Transcription regulation</keyword>
<dbReference type="GO" id="GO:0003700">
    <property type="term" value="F:DNA-binding transcription factor activity"/>
    <property type="evidence" value="ECO:0007669"/>
    <property type="project" value="InterPro"/>
</dbReference>
<keyword evidence="4" id="KW-0862">Zinc</keyword>
<dbReference type="InterPro" id="IPR036236">
    <property type="entry name" value="Znf_C2H2_sf"/>
</dbReference>
<evidence type="ECO:0000256" key="1">
    <source>
        <dbReference type="ARBA" id="ARBA00022723"/>
    </source>
</evidence>
<dbReference type="AlphaFoldDB" id="A0A8J5KMC1"/>
<feature type="compositionally biased region" description="Pro residues" evidence="8">
    <location>
        <begin position="143"/>
        <end position="160"/>
    </location>
</feature>
<keyword evidence="6" id="KW-0804">Transcription</keyword>
<dbReference type="Pfam" id="PF13912">
    <property type="entry name" value="zf-C2H2_6"/>
    <property type="match status" value="2"/>
</dbReference>
<evidence type="ECO:0000313" key="11">
    <source>
        <dbReference type="Proteomes" id="UP000734854"/>
    </source>
</evidence>
<feature type="domain" description="C2H2-type" evidence="9">
    <location>
        <begin position="206"/>
        <end position="228"/>
    </location>
</feature>
<evidence type="ECO:0000259" key="9">
    <source>
        <dbReference type="PROSITE" id="PS50157"/>
    </source>
</evidence>
<comment type="caution">
    <text evidence="10">The sequence shown here is derived from an EMBL/GenBank/DDBJ whole genome shotgun (WGS) entry which is preliminary data.</text>
</comment>
<dbReference type="PANTHER" id="PTHR45988">
    <property type="entry name" value="C2H2 TYPE ZINC FINGER TRANSCRIPTION FACTOR FAMILY-RELATED"/>
    <property type="match status" value="1"/>
</dbReference>
<dbReference type="SUPFAM" id="SSF57667">
    <property type="entry name" value="beta-beta-alpha zinc fingers"/>
    <property type="match status" value="1"/>
</dbReference>
<dbReference type="PROSITE" id="PS50157">
    <property type="entry name" value="ZINC_FINGER_C2H2_2"/>
    <property type="match status" value="2"/>
</dbReference>
<dbReference type="EMBL" id="JACMSC010000013">
    <property type="protein sequence ID" value="KAG6493261.1"/>
    <property type="molecule type" value="Genomic_DNA"/>
</dbReference>
<accession>A0A8J5KMC1</accession>
<keyword evidence="3 7" id="KW-0863">Zinc-finger</keyword>
<name>A0A8J5KMC1_ZINOF</name>
<dbReference type="Gene3D" id="3.30.160.60">
    <property type="entry name" value="Classic Zinc Finger"/>
    <property type="match status" value="1"/>
</dbReference>
<evidence type="ECO:0000256" key="6">
    <source>
        <dbReference type="ARBA" id="ARBA00023163"/>
    </source>
</evidence>
<evidence type="ECO:0000256" key="3">
    <source>
        <dbReference type="ARBA" id="ARBA00022771"/>
    </source>
</evidence>
<dbReference type="PROSITE" id="PS00028">
    <property type="entry name" value="ZINC_FINGER_C2H2_1"/>
    <property type="match status" value="2"/>
</dbReference>